<reference evidence="11 12" key="1">
    <citation type="journal article" date="2016" name="Nat. Commun.">
        <title>Thousands of microbial genomes shed light on interconnected biogeochemical processes in an aquifer system.</title>
        <authorList>
            <person name="Anantharaman K."/>
            <person name="Brown C.T."/>
            <person name="Hug L.A."/>
            <person name="Sharon I."/>
            <person name="Castelle C.J."/>
            <person name="Probst A.J."/>
            <person name="Thomas B.C."/>
            <person name="Singh A."/>
            <person name="Wilkins M.J."/>
            <person name="Karaoz U."/>
            <person name="Brodie E.L."/>
            <person name="Williams K.H."/>
            <person name="Hubbard S.S."/>
            <person name="Banfield J.F."/>
        </authorList>
    </citation>
    <scope>NUCLEOTIDE SEQUENCE [LARGE SCALE GENOMIC DNA]</scope>
</reference>
<evidence type="ECO:0000256" key="9">
    <source>
        <dbReference type="ARBA" id="ARBA00023136"/>
    </source>
</evidence>
<evidence type="ECO:0000313" key="12">
    <source>
        <dbReference type="Proteomes" id="UP000177050"/>
    </source>
</evidence>
<dbReference type="PANTHER" id="PTHR12468">
    <property type="entry name" value="GPI MANNOSYLTRANSFERASE 2"/>
    <property type="match status" value="1"/>
</dbReference>
<evidence type="ECO:0008006" key="13">
    <source>
        <dbReference type="Google" id="ProtNLM"/>
    </source>
</evidence>
<keyword evidence="5" id="KW-0808">Transferase</keyword>
<dbReference type="GO" id="GO:0000009">
    <property type="term" value="F:alpha-1,6-mannosyltransferase activity"/>
    <property type="evidence" value="ECO:0007669"/>
    <property type="project" value="InterPro"/>
</dbReference>
<proteinExistence type="predicted"/>
<feature type="transmembrane region" description="Helical" evidence="10">
    <location>
        <begin position="89"/>
        <end position="111"/>
    </location>
</feature>
<keyword evidence="7" id="KW-0256">Endoplasmic reticulum</keyword>
<keyword evidence="4" id="KW-0328">Glycosyltransferase</keyword>
<dbReference type="GO" id="GO:0006506">
    <property type="term" value="P:GPI anchor biosynthetic process"/>
    <property type="evidence" value="ECO:0007669"/>
    <property type="project" value="UniProtKB-UniPathway"/>
</dbReference>
<dbReference type="InterPro" id="IPR007315">
    <property type="entry name" value="PIG-V/Gpi18"/>
</dbReference>
<dbReference type="Proteomes" id="UP000177050">
    <property type="component" value="Unassembled WGS sequence"/>
</dbReference>
<keyword evidence="3" id="KW-0337">GPI-anchor biosynthesis</keyword>
<keyword evidence="8 10" id="KW-1133">Transmembrane helix</keyword>
<comment type="pathway">
    <text evidence="2">Glycolipid biosynthesis; glycosylphosphatidylinositol-anchor biosynthesis.</text>
</comment>
<protein>
    <recommendedName>
        <fullName evidence="13">Glycosyltransferase RgtA/B/C/D-like domain-containing protein</fullName>
    </recommendedName>
</protein>
<evidence type="ECO:0000256" key="8">
    <source>
        <dbReference type="ARBA" id="ARBA00022989"/>
    </source>
</evidence>
<feature type="transmembrane region" description="Helical" evidence="10">
    <location>
        <begin position="7"/>
        <end position="28"/>
    </location>
</feature>
<evidence type="ECO:0000256" key="4">
    <source>
        <dbReference type="ARBA" id="ARBA00022676"/>
    </source>
</evidence>
<feature type="transmembrane region" description="Helical" evidence="10">
    <location>
        <begin position="361"/>
        <end position="382"/>
    </location>
</feature>
<gene>
    <name evidence="11" type="ORF">A3K52_05080</name>
</gene>
<evidence type="ECO:0000256" key="3">
    <source>
        <dbReference type="ARBA" id="ARBA00022502"/>
    </source>
</evidence>
<dbReference type="UniPathway" id="UPA00196"/>
<dbReference type="AlphaFoldDB" id="A0A1F7L257"/>
<comment type="subcellular location">
    <subcellularLocation>
        <location evidence="1">Endoplasmic reticulum membrane</location>
        <topology evidence="1">Multi-pass membrane protein</topology>
    </subcellularLocation>
</comment>
<accession>A0A1F7L257</accession>
<keyword evidence="9 10" id="KW-0472">Membrane</keyword>
<feature type="transmembrane region" description="Helical" evidence="10">
    <location>
        <begin position="275"/>
        <end position="299"/>
    </location>
</feature>
<dbReference type="PANTHER" id="PTHR12468:SF2">
    <property type="entry name" value="GPI MANNOSYLTRANSFERASE 2"/>
    <property type="match status" value="1"/>
</dbReference>
<dbReference type="Pfam" id="PF04188">
    <property type="entry name" value="Mannosyl_trans2"/>
    <property type="match status" value="1"/>
</dbReference>
<evidence type="ECO:0000313" key="11">
    <source>
        <dbReference type="EMBL" id="OGK74114.1"/>
    </source>
</evidence>
<dbReference type="EMBL" id="MGBR01000001">
    <property type="protein sequence ID" value="OGK74114.1"/>
    <property type="molecule type" value="Genomic_DNA"/>
</dbReference>
<sequence>MCFFFVIWRLFDFLIAFITPRFIPYLGFFPYRGVLNQYRLPDFLTNLASFDGVHYTQIADNGYAVHEQAFFPFYPLFIKAVTFITHNRLVSGLLISNIFFALGFVLFKKYLHILTLKDNKIMWVLSFLLLFPTSFFFGAVYTEGLFFFLVVSSFYFLKKKNYLLAGFVAALSSATRLMGVFLIIPFILSQILNVKNPNFALRVKKLRWAGQILFVVSPLIGFICYSIYLWKTTGDPLYFFSAQPSFGANRSTHLVFLPQVYFRYLKIFVTAAWNFQYFTSLVEFVFFTFIFIVLILDLLKTVKFVEGWKLKIENLDRLALNLFSMINLVLPTLTGTFSSIPRYALLSLSLFLYLGEMKNKFVRISVAVLFAFLHVVLLGFFIQGYFVG</sequence>
<feature type="transmembrane region" description="Helical" evidence="10">
    <location>
        <begin position="320"/>
        <end position="341"/>
    </location>
</feature>
<feature type="transmembrane region" description="Helical" evidence="10">
    <location>
        <begin position="123"/>
        <end position="156"/>
    </location>
</feature>
<feature type="transmembrane region" description="Helical" evidence="10">
    <location>
        <begin position="162"/>
        <end position="188"/>
    </location>
</feature>
<evidence type="ECO:0000256" key="10">
    <source>
        <dbReference type="SAM" id="Phobius"/>
    </source>
</evidence>
<comment type="caution">
    <text evidence="11">The sequence shown here is derived from an EMBL/GenBank/DDBJ whole genome shotgun (WGS) entry which is preliminary data.</text>
</comment>
<dbReference type="GO" id="GO:0031501">
    <property type="term" value="C:mannosyltransferase complex"/>
    <property type="evidence" value="ECO:0007669"/>
    <property type="project" value="TreeGrafter"/>
</dbReference>
<evidence type="ECO:0000256" key="2">
    <source>
        <dbReference type="ARBA" id="ARBA00004687"/>
    </source>
</evidence>
<keyword evidence="6 10" id="KW-0812">Transmembrane</keyword>
<evidence type="ECO:0000256" key="1">
    <source>
        <dbReference type="ARBA" id="ARBA00004477"/>
    </source>
</evidence>
<evidence type="ECO:0000256" key="7">
    <source>
        <dbReference type="ARBA" id="ARBA00022824"/>
    </source>
</evidence>
<dbReference type="GO" id="GO:0016020">
    <property type="term" value="C:membrane"/>
    <property type="evidence" value="ECO:0007669"/>
    <property type="project" value="GOC"/>
</dbReference>
<name>A0A1F7L257_9BACT</name>
<organism evidence="11 12">
    <name type="scientific">Candidatus Roizmanbacteria bacterium RIFOXYD1_FULL_38_12</name>
    <dbReference type="NCBI Taxonomy" id="1802093"/>
    <lineage>
        <taxon>Bacteria</taxon>
        <taxon>Candidatus Roizmaniibacteriota</taxon>
    </lineage>
</organism>
<dbReference type="GO" id="GO:0004376">
    <property type="term" value="F:GPI mannosyltransferase activity"/>
    <property type="evidence" value="ECO:0007669"/>
    <property type="project" value="InterPro"/>
</dbReference>
<feature type="transmembrane region" description="Helical" evidence="10">
    <location>
        <begin position="208"/>
        <end position="230"/>
    </location>
</feature>
<evidence type="ECO:0000256" key="5">
    <source>
        <dbReference type="ARBA" id="ARBA00022679"/>
    </source>
</evidence>
<evidence type="ECO:0000256" key="6">
    <source>
        <dbReference type="ARBA" id="ARBA00022692"/>
    </source>
</evidence>